<protein>
    <submittedName>
        <fullName evidence="2">Uncharacterized protein</fullName>
    </submittedName>
</protein>
<dbReference type="Proteomes" id="UP001314205">
    <property type="component" value="Unassembled WGS sequence"/>
</dbReference>
<keyword evidence="1" id="KW-0812">Transmembrane</keyword>
<keyword evidence="3" id="KW-1185">Reference proteome</keyword>
<sequence length="119" mass="13011">MEQAITKSANWNDGDLLDSTADPNISISTMQEEVPALTAAAILGVTVVVIIAIAVVFILGVLIDCRQQRILEKKIGEVRRKKNLRRVKTHPQNDVVGIVNCMEDTGLSVPPVEILRDIP</sequence>
<comment type="caution">
    <text evidence="2">The sequence shown here is derived from an EMBL/GenBank/DDBJ whole genome shotgun (WGS) entry which is preliminary data.</text>
</comment>
<evidence type="ECO:0000256" key="1">
    <source>
        <dbReference type="SAM" id="Phobius"/>
    </source>
</evidence>
<organism evidence="2 3">
    <name type="scientific">Parnassius mnemosyne</name>
    <name type="common">clouded apollo</name>
    <dbReference type="NCBI Taxonomy" id="213953"/>
    <lineage>
        <taxon>Eukaryota</taxon>
        <taxon>Metazoa</taxon>
        <taxon>Ecdysozoa</taxon>
        <taxon>Arthropoda</taxon>
        <taxon>Hexapoda</taxon>
        <taxon>Insecta</taxon>
        <taxon>Pterygota</taxon>
        <taxon>Neoptera</taxon>
        <taxon>Endopterygota</taxon>
        <taxon>Lepidoptera</taxon>
        <taxon>Glossata</taxon>
        <taxon>Ditrysia</taxon>
        <taxon>Papilionoidea</taxon>
        <taxon>Papilionidae</taxon>
        <taxon>Parnassiinae</taxon>
        <taxon>Parnassini</taxon>
        <taxon>Parnassius</taxon>
        <taxon>Driopa</taxon>
    </lineage>
</organism>
<keyword evidence="1" id="KW-0472">Membrane</keyword>
<keyword evidence="1" id="KW-1133">Transmembrane helix</keyword>
<reference evidence="2 3" key="1">
    <citation type="submission" date="2023-11" db="EMBL/GenBank/DDBJ databases">
        <authorList>
            <person name="Hedman E."/>
            <person name="Englund M."/>
            <person name="Stromberg M."/>
            <person name="Nyberg Akerstrom W."/>
            <person name="Nylinder S."/>
            <person name="Jareborg N."/>
            <person name="Kallberg Y."/>
            <person name="Kronander E."/>
        </authorList>
    </citation>
    <scope>NUCLEOTIDE SEQUENCE [LARGE SCALE GENOMIC DNA]</scope>
</reference>
<evidence type="ECO:0000313" key="3">
    <source>
        <dbReference type="Proteomes" id="UP001314205"/>
    </source>
</evidence>
<dbReference type="EMBL" id="CAVLGL010000035">
    <property type="protein sequence ID" value="CAK1581960.1"/>
    <property type="molecule type" value="Genomic_DNA"/>
</dbReference>
<gene>
    <name evidence="2" type="ORF">PARMNEM_LOCUS3557</name>
</gene>
<evidence type="ECO:0000313" key="2">
    <source>
        <dbReference type="EMBL" id="CAK1581960.1"/>
    </source>
</evidence>
<accession>A0AAV1KFX1</accession>
<name>A0AAV1KFX1_9NEOP</name>
<feature type="transmembrane region" description="Helical" evidence="1">
    <location>
        <begin position="36"/>
        <end position="63"/>
    </location>
</feature>
<proteinExistence type="predicted"/>
<dbReference type="AlphaFoldDB" id="A0AAV1KFX1"/>